<dbReference type="SUPFAM" id="SSF52218">
    <property type="entry name" value="Flavoproteins"/>
    <property type="match status" value="1"/>
</dbReference>
<gene>
    <name evidence="6" type="ORF">EZS28_020185</name>
</gene>
<evidence type="ECO:0000256" key="2">
    <source>
        <dbReference type="ARBA" id="ARBA00022723"/>
    </source>
</evidence>
<keyword evidence="3" id="KW-0408">Iron</keyword>
<dbReference type="InterPro" id="IPR017900">
    <property type="entry name" value="4Fe4S_Fe_S_CS"/>
</dbReference>
<evidence type="ECO:0000313" key="6">
    <source>
        <dbReference type="EMBL" id="KAA6384288.1"/>
    </source>
</evidence>
<comment type="caution">
    <text evidence="6">The sequence shown here is derived from an EMBL/GenBank/DDBJ whole genome shotgun (WGS) entry which is preliminary data.</text>
</comment>
<dbReference type="InterPro" id="IPR050157">
    <property type="entry name" value="PSI_iron-sulfur_center"/>
</dbReference>
<accession>A0A5J4VNU6</accession>
<evidence type="ECO:0000256" key="4">
    <source>
        <dbReference type="ARBA" id="ARBA00023014"/>
    </source>
</evidence>
<evidence type="ECO:0000256" key="3">
    <source>
        <dbReference type="ARBA" id="ARBA00023004"/>
    </source>
</evidence>
<proteinExistence type="predicted"/>
<dbReference type="Gene3D" id="3.30.70.20">
    <property type="match status" value="1"/>
</dbReference>
<dbReference type="PANTHER" id="PTHR24960:SF83">
    <property type="entry name" value="4FE-4S FERREDOXIN-TYPE DOMAIN-CONTAINING PROTEIN"/>
    <property type="match status" value="1"/>
</dbReference>
<evidence type="ECO:0000259" key="5">
    <source>
        <dbReference type="PROSITE" id="PS51379"/>
    </source>
</evidence>
<evidence type="ECO:0000313" key="7">
    <source>
        <dbReference type="Proteomes" id="UP000324800"/>
    </source>
</evidence>
<dbReference type="InterPro" id="IPR029039">
    <property type="entry name" value="Flavoprotein-like_sf"/>
</dbReference>
<dbReference type="GO" id="GO:0046872">
    <property type="term" value="F:metal ion binding"/>
    <property type="evidence" value="ECO:0007669"/>
    <property type="project" value="UniProtKB-KW"/>
</dbReference>
<dbReference type="NCBIfam" id="NF038196">
    <property type="entry name" value="ferrodoxin_EFR1"/>
    <property type="match status" value="1"/>
</dbReference>
<dbReference type="Pfam" id="PF14697">
    <property type="entry name" value="Fer4_21"/>
    <property type="match status" value="1"/>
</dbReference>
<organism evidence="6 7">
    <name type="scientific">Streblomastix strix</name>
    <dbReference type="NCBI Taxonomy" id="222440"/>
    <lineage>
        <taxon>Eukaryota</taxon>
        <taxon>Metamonada</taxon>
        <taxon>Preaxostyla</taxon>
        <taxon>Oxymonadida</taxon>
        <taxon>Streblomastigidae</taxon>
        <taxon>Streblomastix</taxon>
    </lineage>
</organism>
<feature type="domain" description="4Fe-4S ferredoxin-type" evidence="5">
    <location>
        <begin position="247"/>
        <end position="276"/>
    </location>
</feature>
<dbReference type="GO" id="GO:0051539">
    <property type="term" value="F:4 iron, 4 sulfur cluster binding"/>
    <property type="evidence" value="ECO:0007669"/>
    <property type="project" value="UniProtKB-KW"/>
</dbReference>
<name>A0A5J4VNU6_9EUKA</name>
<reference evidence="6 7" key="1">
    <citation type="submission" date="2019-03" db="EMBL/GenBank/DDBJ databases">
        <title>Single cell metagenomics reveals metabolic interactions within the superorganism composed of flagellate Streblomastix strix and complex community of Bacteroidetes bacteria on its surface.</title>
        <authorList>
            <person name="Treitli S.C."/>
            <person name="Kolisko M."/>
            <person name="Husnik F."/>
            <person name="Keeling P."/>
            <person name="Hampl V."/>
        </authorList>
    </citation>
    <scope>NUCLEOTIDE SEQUENCE [LARGE SCALE GENOMIC DNA]</scope>
    <source>
        <strain evidence="6">ST1C</strain>
    </source>
</reference>
<dbReference type="PANTHER" id="PTHR24960">
    <property type="entry name" value="PHOTOSYSTEM I IRON-SULFUR CENTER-RELATED"/>
    <property type="match status" value="1"/>
</dbReference>
<dbReference type="InterPro" id="IPR017896">
    <property type="entry name" value="4Fe4S_Fe-S-bd"/>
</dbReference>
<feature type="domain" description="4Fe-4S ferredoxin-type" evidence="5">
    <location>
        <begin position="217"/>
        <end position="246"/>
    </location>
</feature>
<keyword evidence="4" id="KW-0411">Iron-sulfur</keyword>
<dbReference type="Proteomes" id="UP000324800">
    <property type="component" value="Unassembled WGS sequence"/>
</dbReference>
<dbReference type="PROSITE" id="PS51379">
    <property type="entry name" value="4FE4S_FER_2"/>
    <property type="match status" value="2"/>
</dbReference>
<keyword evidence="2" id="KW-0479">Metal-binding</keyword>
<dbReference type="AlphaFoldDB" id="A0A5J4VNU6"/>
<dbReference type="SUPFAM" id="SSF54862">
    <property type="entry name" value="4Fe-4S ferredoxins"/>
    <property type="match status" value="1"/>
</dbReference>
<evidence type="ECO:0000256" key="1">
    <source>
        <dbReference type="ARBA" id="ARBA00022485"/>
    </source>
</evidence>
<protein>
    <submittedName>
        <fullName evidence="6">Ferredoxin 4Fe-4S</fullName>
    </submittedName>
</protein>
<dbReference type="EMBL" id="SNRW01005828">
    <property type="protein sequence ID" value="KAA6384288.1"/>
    <property type="molecule type" value="Genomic_DNA"/>
</dbReference>
<dbReference type="InterPro" id="IPR047964">
    <property type="entry name" value="EFR1-like"/>
</dbReference>
<dbReference type="PROSITE" id="PS00198">
    <property type="entry name" value="4FE4S_FER_1"/>
    <property type="match status" value="2"/>
</dbReference>
<keyword evidence="1" id="KW-0004">4Fe-4S</keyword>
<dbReference type="OrthoDB" id="10492131at2759"/>
<sequence>MRVLFITYSLTGNTLFLAQSIGKVLKEQYGHTITYIDAAEIIKAAKLGRTKSSGSVENKLDCKELQDLRSQLAQTDVLGLGAFVSYSLPEFGLEAIFDQKILSSEFFSNIKYFFTYTTHGSYPHPVGDILATIINRRAPNATYFGHLNVRAPENFAPLQPPKSKHDAWDTKEIGKIDPYANQLGQSLQSPDGKKGVSFQRISNNNYGMQISAMSMTGHPKHDKSKCVKCGTCVKACPYDVIKFGNSGFPEWDINSCLGCTRCFNKCPNDAIDFPKVFGSYRSKYPSPDFTKVGVGNGKNEKGEIMQPLPQPSEIFARMRWKP</sequence>